<organism evidence="2 3">
    <name type="scientific">Fulvimarina uroteuthidis</name>
    <dbReference type="NCBI Taxonomy" id="3098149"/>
    <lineage>
        <taxon>Bacteria</taxon>
        <taxon>Pseudomonadati</taxon>
        <taxon>Pseudomonadota</taxon>
        <taxon>Alphaproteobacteria</taxon>
        <taxon>Hyphomicrobiales</taxon>
        <taxon>Aurantimonadaceae</taxon>
        <taxon>Fulvimarina</taxon>
    </lineage>
</organism>
<name>A0ABU5I293_9HYPH</name>
<feature type="region of interest" description="Disordered" evidence="1">
    <location>
        <begin position="50"/>
        <end position="103"/>
    </location>
</feature>
<dbReference type="InterPro" id="IPR027417">
    <property type="entry name" value="P-loop_NTPase"/>
</dbReference>
<accession>A0ABU5I293</accession>
<dbReference type="PIRSF" id="PIRSF034285">
    <property type="entry name" value="UCP034285"/>
    <property type="match status" value="1"/>
</dbReference>
<dbReference type="InterPro" id="IPR017026">
    <property type="entry name" value="ImuA"/>
</dbReference>
<evidence type="ECO:0000313" key="3">
    <source>
        <dbReference type="Proteomes" id="UP001294412"/>
    </source>
</evidence>
<evidence type="ECO:0008006" key="4">
    <source>
        <dbReference type="Google" id="ProtNLM"/>
    </source>
</evidence>
<feature type="region of interest" description="Disordered" evidence="1">
    <location>
        <begin position="1"/>
        <end position="23"/>
    </location>
</feature>
<dbReference type="EMBL" id="JAXLPB010000002">
    <property type="protein sequence ID" value="MDY8109098.1"/>
    <property type="molecule type" value="Genomic_DNA"/>
</dbReference>
<evidence type="ECO:0000256" key="1">
    <source>
        <dbReference type="SAM" id="MobiDB-lite"/>
    </source>
</evidence>
<protein>
    <recommendedName>
        <fullName evidence="4">Protein ImuA</fullName>
    </recommendedName>
</protein>
<dbReference type="Gene3D" id="3.40.50.300">
    <property type="entry name" value="P-loop containing nucleotide triphosphate hydrolases"/>
    <property type="match status" value="1"/>
</dbReference>
<dbReference type="Proteomes" id="UP001294412">
    <property type="component" value="Unassembled WGS sequence"/>
</dbReference>
<dbReference type="SUPFAM" id="SSF52540">
    <property type="entry name" value="P-loop containing nucleoside triphosphate hydrolases"/>
    <property type="match status" value="1"/>
</dbReference>
<feature type="compositionally biased region" description="Basic and acidic residues" evidence="1">
    <location>
        <begin position="337"/>
        <end position="349"/>
    </location>
</feature>
<dbReference type="RefSeq" id="WP_322186557.1">
    <property type="nucleotide sequence ID" value="NZ_JAXLPB010000002.1"/>
</dbReference>
<reference evidence="2 3" key="1">
    <citation type="submission" date="2023-12" db="EMBL/GenBank/DDBJ databases">
        <title>Description of Novel Strain Fulvimarina sp. 2208YS6-2-32 isolated from Uroteuthis (Photololigo) edulis.</title>
        <authorList>
            <person name="Park J.-S."/>
        </authorList>
    </citation>
    <scope>NUCLEOTIDE SEQUENCE [LARGE SCALE GENOMIC DNA]</scope>
    <source>
        <strain evidence="2 3">2208YS6-2-32</strain>
    </source>
</reference>
<keyword evidence="3" id="KW-1185">Reference proteome</keyword>
<proteinExistence type="predicted"/>
<gene>
    <name evidence="2" type="ORF">U0C82_08060</name>
</gene>
<comment type="caution">
    <text evidence="2">The sequence shown here is derived from an EMBL/GenBank/DDBJ whole genome shotgun (WGS) entry which is preliminary data.</text>
</comment>
<evidence type="ECO:0000313" key="2">
    <source>
        <dbReference type="EMBL" id="MDY8109098.1"/>
    </source>
</evidence>
<feature type="region of interest" description="Disordered" evidence="1">
    <location>
        <begin position="333"/>
        <end position="361"/>
    </location>
</feature>
<sequence length="361" mass="37882">MSANISSLPSGPARITRQDSGKSLYSCHIDTKSTLLESLRSQIARIEEKPATWFRDGTGDAGAKPKGAGQSAASPGHGPEEPGTGEDDFPSSGPVSGMGRVRQDRRCTPHEAISLGDAAVDAALGGGFPAGGLAELHGDEARDGGSLAGFAMALAARFGASRDRPVLWISERPAIHEAGLPYPLGFAAFSVPSGAMTLVCARRLDDAIWAAEEAAACKALALVVLEARGNPRQLGLEGTRRLHVRAHKAGVPLLLVRQSAEAQSTAAPLRLRIGPAQARPVADLADQRRLVGAPVFPLSIEKNRSARTGRIDLVWSSHDRSFRLAAWPHAGSLPGARHAEASDRPDHPRPAGAHLAFRRAG</sequence>